<accession>A0A0S4JRU7</accession>
<evidence type="ECO:0000313" key="3">
    <source>
        <dbReference type="Proteomes" id="UP000051952"/>
    </source>
</evidence>
<proteinExistence type="predicted"/>
<sequence>MSSCSPPPPPAQGSSPNNHNNNNKMDDDDEDEEPSYDDVDICFPSMGGDDAAADDTMMFLPTVGSSDDRLLCESTSNEPPLPRPPTGATTTIAAPTTSSSSMKIPIGKSPRRHHSEDDFSPIPPQGDNDNDNEQQIVVSVGSHPSSTKRSGGGGFFQEVPPRRSTSSTSQQQQSSPQQSLWRNLTDHLEPSLRHLSSSSLNDSLGLATASYSQHGSPLGGTSRAAAAAVASTGGSRPYLTLHHLHTHGLLDGSAIPSRSSSMSAESFEDPPLAMSPRYYGSDDDDGNSSRAGSSVAYGLCGGSSHSSLFEHTPQEFQSIGTTSTPPLSPPVMMSSVSPRTTRLLRGGPGFGSLGTPGANSGARYGHIPHASTMFPSDSPLDLDKRN</sequence>
<feature type="compositionally biased region" description="Polar residues" evidence="1">
    <location>
        <begin position="133"/>
        <end position="149"/>
    </location>
</feature>
<gene>
    <name evidence="2" type="ORF">BSAL_39920</name>
</gene>
<dbReference type="VEuPathDB" id="TriTrypDB:BSAL_39920"/>
<feature type="compositionally biased region" description="Acidic residues" evidence="1">
    <location>
        <begin position="26"/>
        <end position="40"/>
    </location>
</feature>
<feature type="compositionally biased region" description="Low complexity" evidence="1">
    <location>
        <begin position="86"/>
        <end position="101"/>
    </location>
</feature>
<name>A0A0S4JRU7_BODSA</name>
<keyword evidence="3" id="KW-1185">Reference proteome</keyword>
<feature type="compositionally biased region" description="Low complexity" evidence="1">
    <location>
        <begin position="12"/>
        <end position="23"/>
    </location>
</feature>
<evidence type="ECO:0000313" key="2">
    <source>
        <dbReference type="EMBL" id="CUG92938.1"/>
    </source>
</evidence>
<dbReference type="Proteomes" id="UP000051952">
    <property type="component" value="Unassembled WGS sequence"/>
</dbReference>
<feature type="compositionally biased region" description="Low complexity" evidence="1">
    <location>
        <begin position="255"/>
        <end position="265"/>
    </location>
</feature>
<feature type="region of interest" description="Disordered" evidence="1">
    <location>
        <begin position="255"/>
        <end position="292"/>
    </location>
</feature>
<feature type="region of interest" description="Disordered" evidence="1">
    <location>
        <begin position="347"/>
        <end position="386"/>
    </location>
</feature>
<reference evidence="3" key="1">
    <citation type="submission" date="2015-09" db="EMBL/GenBank/DDBJ databases">
        <authorList>
            <consortium name="Pathogen Informatics"/>
        </authorList>
    </citation>
    <scope>NUCLEOTIDE SEQUENCE [LARGE SCALE GENOMIC DNA]</scope>
    <source>
        <strain evidence="3">Lake Konstanz</strain>
    </source>
</reference>
<feature type="compositionally biased region" description="Pro residues" evidence="1">
    <location>
        <begin position="1"/>
        <end position="11"/>
    </location>
</feature>
<feature type="compositionally biased region" description="Low complexity" evidence="1">
    <location>
        <begin position="321"/>
        <end position="335"/>
    </location>
</feature>
<dbReference type="AlphaFoldDB" id="A0A0S4JRU7"/>
<feature type="compositionally biased region" description="Low complexity" evidence="1">
    <location>
        <begin position="162"/>
        <end position="179"/>
    </location>
</feature>
<protein>
    <submittedName>
        <fullName evidence="2">Uncharacterized protein</fullName>
    </submittedName>
</protein>
<feature type="region of interest" description="Disordered" evidence="1">
    <location>
        <begin position="315"/>
        <end position="335"/>
    </location>
</feature>
<dbReference type="EMBL" id="CYKH01002096">
    <property type="protein sequence ID" value="CUG92938.1"/>
    <property type="molecule type" value="Genomic_DNA"/>
</dbReference>
<evidence type="ECO:0000256" key="1">
    <source>
        <dbReference type="SAM" id="MobiDB-lite"/>
    </source>
</evidence>
<organism evidence="2 3">
    <name type="scientific">Bodo saltans</name>
    <name type="common">Flagellated protozoan</name>
    <dbReference type="NCBI Taxonomy" id="75058"/>
    <lineage>
        <taxon>Eukaryota</taxon>
        <taxon>Discoba</taxon>
        <taxon>Euglenozoa</taxon>
        <taxon>Kinetoplastea</taxon>
        <taxon>Metakinetoplastina</taxon>
        <taxon>Eubodonida</taxon>
        <taxon>Bodonidae</taxon>
        <taxon>Bodo</taxon>
    </lineage>
</organism>
<feature type="region of interest" description="Disordered" evidence="1">
    <location>
        <begin position="1"/>
        <end position="180"/>
    </location>
</feature>